<dbReference type="EMBL" id="CAUEEQ010019054">
    <property type="protein sequence ID" value="CAJ0941450.1"/>
    <property type="molecule type" value="Genomic_DNA"/>
</dbReference>
<sequence length="485" mass="54137">MDERRGFRAPSMATYGAMAPPYEPNYPDYDRAPLLPGLSHYPETSAPMNPALASAVMSEAASLTNPAVIIEGPTAPPSDWANIPGYEGMSGHHGGKLLPPPPMPDVGPTPASTNWLIPSISEDDARRALVEYSNGKCCYGSSPAEEMDFQELQAFNTYRYRLETFTELRACDWVTAPFTGQPVDSALFGVPPQPWDIPINIPALFKDGETKMPVPHTSSLKTCPQCLGTCRTVCKKCHGTEGCSVGFVMGEGANLRTLVITAGDEERKGEWNVSEHDGILFEAQARSPLHFSLNAPMLDRPTVRDHRHYPQGKVILNILAKNKTHLVYGIDNGFIRCTVCNSSKFVRCEGCSGHGQILNFIQLTVTWKNHIYEFVADHNSDFPTELFEKVTGEKIFMDEKLLLSPLVAFPVPSINQSSQFALQQHRTEFFSTGRVLRQRHSIQLLPLTKVEYVWRENRYNYFVYGKENKVYTENYPQKCGCCVVM</sequence>
<evidence type="ECO:0008006" key="3">
    <source>
        <dbReference type="Google" id="ProtNLM"/>
    </source>
</evidence>
<dbReference type="Proteomes" id="UP001176940">
    <property type="component" value="Unassembled WGS sequence"/>
</dbReference>
<name>A0ABN9LLF7_9NEOB</name>
<gene>
    <name evidence="1" type="ORF">RIMI_LOCUS9260220</name>
</gene>
<dbReference type="PANTHER" id="PTHR48465">
    <property type="entry name" value="PROTEIN SSUH2 HOMOLOG"/>
    <property type="match status" value="1"/>
</dbReference>
<proteinExistence type="predicted"/>
<comment type="caution">
    <text evidence="1">The sequence shown here is derived from an EMBL/GenBank/DDBJ whole genome shotgun (WGS) entry which is preliminary data.</text>
</comment>
<evidence type="ECO:0000313" key="1">
    <source>
        <dbReference type="EMBL" id="CAJ0941450.1"/>
    </source>
</evidence>
<protein>
    <recommendedName>
        <fullName evidence="3">Protein SSUH2 homolog</fullName>
    </recommendedName>
</protein>
<keyword evidence="2" id="KW-1185">Reference proteome</keyword>
<evidence type="ECO:0000313" key="2">
    <source>
        <dbReference type="Proteomes" id="UP001176940"/>
    </source>
</evidence>
<dbReference type="PANTHER" id="PTHR48465:SF1">
    <property type="entry name" value="PROTEIN SSUH2 HOMOLOG"/>
    <property type="match status" value="1"/>
</dbReference>
<dbReference type="InterPro" id="IPR052789">
    <property type="entry name" value="SSUH2_homolog"/>
</dbReference>
<accession>A0ABN9LLF7</accession>
<organism evidence="1 2">
    <name type="scientific">Ranitomeya imitator</name>
    <name type="common">mimic poison frog</name>
    <dbReference type="NCBI Taxonomy" id="111125"/>
    <lineage>
        <taxon>Eukaryota</taxon>
        <taxon>Metazoa</taxon>
        <taxon>Chordata</taxon>
        <taxon>Craniata</taxon>
        <taxon>Vertebrata</taxon>
        <taxon>Euteleostomi</taxon>
        <taxon>Amphibia</taxon>
        <taxon>Batrachia</taxon>
        <taxon>Anura</taxon>
        <taxon>Neobatrachia</taxon>
        <taxon>Hyloidea</taxon>
        <taxon>Dendrobatidae</taxon>
        <taxon>Dendrobatinae</taxon>
        <taxon>Ranitomeya</taxon>
    </lineage>
</organism>
<reference evidence="1" key="1">
    <citation type="submission" date="2023-07" db="EMBL/GenBank/DDBJ databases">
        <authorList>
            <person name="Stuckert A."/>
        </authorList>
    </citation>
    <scope>NUCLEOTIDE SEQUENCE</scope>
</reference>